<sequence>SLGKNGAGCVLVGVDILPSLHNWLKCENLQKWLEGQGKDELYALLDYVHQFAFVDWKGLLEKLRKDEIQGFSLRGRIFWRKGQIEWRKLGKEKYGFSLMLESDLSSIPLRDGVSNLREFTEEVKHEDRTLILWGIYNKEKGAFFEQRVAGSRAIEYPDVIMREAKTYPVLEIRIYLNEDGEPLFWRFLRPGARDVKDWHKEEDE</sequence>
<reference evidence="1 2" key="1">
    <citation type="journal article" date="2020" name="Front. Microbiol.">
        <title>Single-cell genomics of novel Actinobacteria with the Wood-Ljungdahl pathway discovered in a serpentinizing system.</title>
        <authorList>
            <person name="Merino N."/>
            <person name="Kawai M."/>
            <person name="Boyd E.S."/>
            <person name="Colman D.R."/>
            <person name="McGlynn S.E."/>
            <person name="Nealson K.H."/>
            <person name="Kurokawa K."/>
            <person name="Hongoh Y."/>
        </authorList>
    </citation>
    <scope>NUCLEOTIDE SEQUENCE [LARGE SCALE GENOMIC DNA]</scope>
    <source>
        <strain evidence="1 2">S03</strain>
    </source>
</reference>
<gene>
    <name evidence="1" type="ORF">HKBW3S03_02036</name>
</gene>
<protein>
    <submittedName>
        <fullName evidence="1">Uncharacterized protein</fullName>
    </submittedName>
</protein>
<evidence type="ECO:0000313" key="2">
    <source>
        <dbReference type="Proteomes" id="UP000574717"/>
    </source>
</evidence>
<dbReference type="Proteomes" id="UP000574717">
    <property type="component" value="Unassembled WGS sequence"/>
</dbReference>
<comment type="caution">
    <text evidence="1">The sequence shown here is derived from an EMBL/GenBank/DDBJ whole genome shotgun (WGS) entry which is preliminary data.</text>
</comment>
<proteinExistence type="predicted"/>
<evidence type="ECO:0000313" key="1">
    <source>
        <dbReference type="EMBL" id="GFP20533.1"/>
    </source>
</evidence>
<organism evidence="1 2">
    <name type="scientific">Candidatus Hakubella thermalkaliphila</name>
    <dbReference type="NCBI Taxonomy" id="2754717"/>
    <lineage>
        <taxon>Bacteria</taxon>
        <taxon>Bacillati</taxon>
        <taxon>Actinomycetota</taxon>
        <taxon>Actinomycetota incertae sedis</taxon>
        <taxon>Candidatus Hakubellales</taxon>
        <taxon>Candidatus Hakubellaceae</taxon>
        <taxon>Candidatus Hakubella</taxon>
    </lineage>
</organism>
<dbReference type="EMBL" id="BLRU01000495">
    <property type="protein sequence ID" value="GFP20533.1"/>
    <property type="molecule type" value="Genomic_DNA"/>
</dbReference>
<name>A0A6V8NK67_9ACTN</name>
<dbReference type="AlphaFoldDB" id="A0A6V8NK67"/>
<accession>A0A6V8NK67</accession>
<feature type="non-terminal residue" evidence="1">
    <location>
        <position position="1"/>
    </location>
</feature>